<feature type="compositionally biased region" description="Basic and acidic residues" evidence="1">
    <location>
        <begin position="43"/>
        <end position="53"/>
    </location>
</feature>
<feature type="region of interest" description="Disordered" evidence="1">
    <location>
        <begin position="32"/>
        <end position="69"/>
    </location>
</feature>
<comment type="caution">
    <text evidence="2">The sequence shown here is derived from an EMBL/GenBank/DDBJ whole genome shotgun (WGS) entry which is preliminary data.</text>
</comment>
<evidence type="ECO:0000313" key="2">
    <source>
        <dbReference type="EMBL" id="TNY17509.1"/>
    </source>
</evidence>
<accession>A0A5C5FMK7</accession>
<keyword evidence="3" id="KW-1185">Reference proteome</keyword>
<dbReference type="AlphaFoldDB" id="A0A5C5FMK7"/>
<name>A0A5C5FMK7_9BASI</name>
<organism evidence="2 3">
    <name type="scientific">Rhodotorula diobovata</name>
    <dbReference type="NCBI Taxonomy" id="5288"/>
    <lineage>
        <taxon>Eukaryota</taxon>
        <taxon>Fungi</taxon>
        <taxon>Dikarya</taxon>
        <taxon>Basidiomycota</taxon>
        <taxon>Pucciniomycotina</taxon>
        <taxon>Microbotryomycetes</taxon>
        <taxon>Sporidiobolales</taxon>
        <taxon>Sporidiobolaceae</taxon>
        <taxon>Rhodotorula</taxon>
    </lineage>
</organism>
<proteinExistence type="predicted"/>
<evidence type="ECO:0000256" key="1">
    <source>
        <dbReference type="SAM" id="MobiDB-lite"/>
    </source>
</evidence>
<evidence type="ECO:0000313" key="3">
    <source>
        <dbReference type="Proteomes" id="UP000311382"/>
    </source>
</evidence>
<protein>
    <submittedName>
        <fullName evidence="2">Uncharacterized protein</fullName>
    </submittedName>
</protein>
<sequence length="257" mass="27236">MSRRAARPLTSYAEVASDADVSSRAGELMRCARGDNSTAAAQEEVRSSSKGRGDTYGAGQGEGPLFEGRRRHAIQPRPCRVSQRSSSSRPVGVCAPRWPEVECPATLKPPPLRASTASLVALADPSLGRILVPADQARERTRERDEERAARREVSLLDRPRARERERERARRLRCPSAPGLQSVVCVPPALLCSPLLCSAPQRASSSALAPSRSPLSSSQLSSAAALASLASASRRPCAPPLGSAGAYLARSPAAQP</sequence>
<dbReference type="Proteomes" id="UP000311382">
    <property type="component" value="Unassembled WGS sequence"/>
</dbReference>
<dbReference type="EMBL" id="SOZI01000196">
    <property type="protein sequence ID" value="TNY17509.1"/>
    <property type="molecule type" value="Genomic_DNA"/>
</dbReference>
<reference evidence="2 3" key="1">
    <citation type="submission" date="2019-03" db="EMBL/GenBank/DDBJ databases">
        <title>Rhodosporidium diobovatum UCD-FST 08-225 genome sequencing, assembly, and annotation.</title>
        <authorList>
            <person name="Fakankun I.U."/>
            <person name="Fristensky B."/>
            <person name="Levin D.B."/>
        </authorList>
    </citation>
    <scope>NUCLEOTIDE SEQUENCE [LARGE SCALE GENOMIC DNA]</scope>
    <source>
        <strain evidence="2 3">UCD-FST 08-225</strain>
    </source>
</reference>
<gene>
    <name evidence="2" type="ORF">DMC30DRAFT_105580</name>
</gene>